<accession>A0A2N3IGK3</accession>
<sequence>MLAIAVGEMGLSLESFLSLTPFEFQEAYMCFLKRQINDREWEYLKSMRVARWQIWRTLCPPKSKQISLMDLVELPGDKEALEQLKDTKEVSTQERFEELNKKWSNER</sequence>
<comment type="caution">
    <text evidence="1">The sequence shown here is derived from an EMBL/GenBank/DDBJ whole genome shotgun (WGS) entry which is preliminary data.</text>
</comment>
<dbReference type="AlphaFoldDB" id="A0A2N3IGK3"/>
<evidence type="ECO:0000313" key="1">
    <source>
        <dbReference type="EMBL" id="PKQ69398.1"/>
    </source>
</evidence>
<evidence type="ECO:0000313" key="2">
    <source>
        <dbReference type="Proteomes" id="UP000233618"/>
    </source>
</evidence>
<name>A0A2N3IGK3_9BACT</name>
<gene>
    <name evidence="1" type="ORF">BZG01_00220</name>
</gene>
<protein>
    <submittedName>
        <fullName evidence="1">Uncharacterized protein</fullName>
    </submittedName>
</protein>
<dbReference type="RefSeq" id="WP_101307808.1">
    <property type="nucleotide sequence ID" value="NZ_MVDE01000001.1"/>
</dbReference>
<dbReference type="Proteomes" id="UP000233618">
    <property type="component" value="Unassembled WGS sequence"/>
</dbReference>
<reference evidence="1 2" key="1">
    <citation type="journal article" date="2017" name="Front. Microbiol.">
        <title>Labilibaculum manganireducens gen. nov., sp. nov. and Labilibaculum filiforme sp. nov., Novel Bacteroidetes Isolated from Subsurface Sediments of the Baltic Sea.</title>
        <authorList>
            <person name="Vandieken V."/>
            <person name="Marshall I.P."/>
            <person name="Niemann H."/>
            <person name="Engelen B."/>
            <person name="Cypionka H."/>
        </authorList>
    </citation>
    <scope>NUCLEOTIDE SEQUENCE [LARGE SCALE GENOMIC DNA]</scope>
    <source>
        <strain evidence="1 2">59.10-2M</strain>
    </source>
</reference>
<proteinExistence type="predicted"/>
<keyword evidence="2" id="KW-1185">Reference proteome</keyword>
<organism evidence="1 2">
    <name type="scientific">Labilibaculum manganireducens</name>
    <dbReference type="NCBI Taxonomy" id="1940525"/>
    <lineage>
        <taxon>Bacteria</taxon>
        <taxon>Pseudomonadati</taxon>
        <taxon>Bacteroidota</taxon>
        <taxon>Bacteroidia</taxon>
        <taxon>Marinilabiliales</taxon>
        <taxon>Marinifilaceae</taxon>
        <taxon>Labilibaculum</taxon>
    </lineage>
</organism>
<dbReference type="EMBL" id="MVDE01000001">
    <property type="protein sequence ID" value="PKQ69398.1"/>
    <property type="molecule type" value="Genomic_DNA"/>
</dbReference>